<evidence type="ECO:0000313" key="8">
    <source>
        <dbReference type="Proteomes" id="UP000223311"/>
    </source>
</evidence>
<keyword evidence="3" id="KW-0805">Transcription regulation</keyword>
<dbReference type="Pfam" id="PF00126">
    <property type="entry name" value="HTH_1"/>
    <property type="match status" value="1"/>
</dbReference>
<sequence length="293" mass="33031">MELRHLEYFIQVCNNNSFTKAAEVLGISQPTLSQQIRVLEGELDTPLFHRVGRGIKMTEAGKLLFDKGKFIMQQFDDVYNEIFELKGVKRGVITIGGLLEDLTYLTPYIMNFQQHYPNIVVKIIESEVAVNQIVDKNIDIGITRSAQIPDILTSTLLYSEELVLVIPKNHPLNETSFVSFRELVGLSRIMVSCSCRESIKIYCESLGLSLSEANIETKSSISLLSLVYNGHGVAIIPLSLVDFVNNDTLSIVRIIDPTPSQDIILIHFDDKFLSFAARIFMQKLHDPEKVLVL</sequence>
<dbReference type="InterPro" id="IPR036390">
    <property type="entry name" value="WH_DNA-bd_sf"/>
</dbReference>
<dbReference type="EMBL" id="NVGE01000017">
    <property type="protein sequence ID" value="PFZ30708.1"/>
    <property type="molecule type" value="Genomic_DNA"/>
</dbReference>
<dbReference type="GO" id="GO:0003700">
    <property type="term" value="F:DNA-binding transcription factor activity"/>
    <property type="evidence" value="ECO:0007669"/>
    <property type="project" value="InterPro"/>
</dbReference>
<evidence type="ECO:0000256" key="5">
    <source>
        <dbReference type="ARBA" id="ARBA00023163"/>
    </source>
</evidence>
<dbReference type="FunFam" id="1.10.10.10:FF:000001">
    <property type="entry name" value="LysR family transcriptional regulator"/>
    <property type="match status" value="1"/>
</dbReference>
<feature type="domain" description="HTH lysR-type" evidence="6">
    <location>
        <begin position="1"/>
        <end position="58"/>
    </location>
</feature>
<dbReference type="Pfam" id="PF03466">
    <property type="entry name" value="LysR_substrate"/>
    <property type="match status" value="1"/>
</dbReference>
<keyword evidence="5" id="KW-0804">Transcription</keyword>
<dbReference type="Proteomes" id="UP000223311">
    <property type="component" value="Unassembled WGS sequence"/>
</dbReference>
<dbReference type="CDD" id="cd05466">
    <property type="entry name" value="PBP2_LTTR_substrate"/>
    <property type="match status" value="1"/>
</dbReference>
<dbReference type="PANTHER" id="PTHR30346:SF31">
    <property type="entry name" value="LYSR SUBSTRATE-BINDING"/>
    <property type="match status" value="1"/>
</dbReference>
<dbReference type="RefSeq" id="WP_098069197.1">
    <property type="nucleotide sequence ID" value="NZ_NUCQ01000018.1"/>
</dbReference>
<dbReference type="InterPro" id="IPR000847">
    <property type="entry name" value="LysR_HTH_N"/>
</dbReference>
<evidence type="ECO:0000256" key="3">
    <source>
        <dbReference type="ARBA" id="ARBA00023015"/>
    </source>
</evidence>
<dbReference type="AlphaFoldDB" id="A0A2B5IZK2"/>
<evidence type="ECO:0000256" key="4">
    <source>
        <dbReference type="ARBA" id="ARBA00023125"/>
    </source>
</evidence>
<evidence type="ECO:0000313" key="7">
    <source>
        <dbReference type="EMBL" id="PFZ30708.1"/>
    </source>
</evidence>
<evidence type="ECO:0000256" key="2">
    <source>
        <dbReference type="ARBA" id="ARBA00018718"/>
    </source>
</evidence>
<name>A0A2B5IZK2_9BACI</name>
<dbReference type="PRINTS" id="PR00039">
    <property type="entry name" value="HTHLYSR"/>
</dbReference>
<gene>
    <name evidence="7" type="ORF">COL66_14365</name>
</gene>
<dbReference type="SUPFAM" id="SSF46785">
    <property type="entry name" value="Winged helix' DNA-binding domain"/>
    <property type="match status" value="1"/>
</dbReference>
<dbReference type="SUPFAM" id="SSF53850">
    <property type="entry name" value="Periplasmic binding protein-like II"/>
    <property type="match status" value="1"/>
</dbReference>
<dbReference type="PROSITE" id="PS50931">
    <property type="entry name" value="HTH_LYSR"/>
    <property type="match status" value="1"/>
</dbReference>
<dbReference type="Gene3D" id="3.40.190.290">
    <property type="match status" value="1"/>
</dbReference>
<comment type="similarity">
    <text evidence="1">Belongs to the LysR transcriptional regulatory family.</text>
</comment>
<dbReference type="InterPro" id="IPR005119">
    <property type="entry name" value="LysR_subst-bd"/>
</dbReference>
<dbReference type="Gene3D" id="1.10.10.10">
    <property type="entry name" value="Winged helix-like DNA-binding domain superfamily/Winged helix DNA-binding domain"/>
    <property type="match status" value="1"/>
</dbReference>
<proteinExistence type="inferred from homology"/>
<organism evidence="7 8">
    <name type="scientific">Bacillus wiedmannii</name>
    <dbReference type="NCBI Taxonomy" id="1890302"/>
    <lineage>
        <taxon>Bacteria</taxon>
        <taxon>Bacillati</taxon>
        <taxon>Bacillota</taxon>
        <taxon>Bacilli</taxon>
        <taxon>Bacillales</taxon>
        <taxon>Bacillaceae</taxon>
        <taxon>Bacillus</taxon>
        <taxon>Bacillus cereus group</taxon>
    </lineage>
</organism>
<comment type="caution">
    <text evidence="7">The sequence shown here is derived from an EMBL/GenBank/DDBJ whole genome shotgun (WGS) entry which is preliminary data.</text>
</comment>
<reference evidence="7 8" key="1">
    <citation type="submission" date="2017-09" db="EMBL/GenBank/DDBJ databases">
        <title>Large-scale bioinformatics analysis of Bacillus genomes uncovers conserved roles of natural products in bacterial physiology.</title>
        <authorList>
            <consortium name="Agbiome Team Llc"/>
            <person name="Bleich R.M."/>
            <person name="Grubbs K.J."/>
            <person name="Santa Maria K.C."/>
            <person name="Allen S.E."/>
            <person name="Farag S."/>
            <person name="Shank E.A."/>
            <person name="Bowers A."/>
        </authorList>
    </citation>
    <scope>NUCLEOTIDE SEQUENCE [LARGE SCALE GENOMIC DNA]</scope>
    <source>
        <strain evidence="7 8">AFS080080</strain>
    </source>
</reference>
<keyword evidence="4" id="KW-0238">DNA-binding</keyword>
<dbReference type="InterPro" id="IPR036388">
    <property type="entry name" value="WH-like_DNA-bd_sf"/>
</dbReference>
<dbReference type="GO" id="GO:0003677">
    <property type="term" value="F:DNA binding"/>
    <property type="evidence" value="ECO:0007669"/>
    <property type="project" value="UniProtKB-KW"/>
</dbReference>
<accession>A0A2B5IZK2</accession>
<dbReference type="PANTHER" id="PTHR30346">
    <property type="entry name" value="TRANSCRIPTIONAL DUAL REGULATOR HCAR-RELATED"/>
    <property type="match status" value="1"/>
</dbReference>
<dbReference type="GO" id="GO:0032993">
    <property type="term" value="C:protein-DNA complex"/>
    <property type="evidence" value="ECO:0007669"/>
    <property type="project" value="TreeGrafter"/>
</dbReference>
<evidence type="ECO:0000256" key="1">
    <source>
        <dbReference type="ARBA" id="ARBA00009437"/>
    </source>
</evidence>
<protein>
    <recommendedName>
        <fullName evidence="2">HTH-type transcriptional regulator CzcR</fullName>
    </recommendedName>
</protein>
<evidence type="ECO:0000259" key="6">
    <source>
        <dbReference type="PROSITE" id="PS50931"/>
    </source>
</evidence>